<sequence length="187" mass="20298">MPDITRPDHFLQLARTLDRVFDDLPQAEHLRRGDDISPAIHSVVSDIGYILTEISEELTTSNRHDYEGWGHGPAERFGTAALTQCAPPLGTALAHLGRIVDRLGFLHENVRHSSTARTPTPGDVRLVLQEHLDHVGTALRTAAQQLRGTATQLSRTTSSHARATSARNTHAQPPSPIPAPASSPGPR</sequence>
<gene>
    <name evidence="2" type="ORF">SLA_7153</name>
</gene>
<dbReference type="Proteomes" id="UP000217676">
    <property type="component" value="Chromosome"/>
</dbReference>
<organism evidence="2 3">
    <name type="scientific">Streptomyces laurentii</name>
    <dbReference type="NCBI Taxonomy" id="39478"/>
    <lineage>
        <taxon>Bacteria</taxon>
        <taxon>Bacillati</taxon>
        <taxon>Actinomycetota</taxon>
        <taxon>Actinomycetes</taxon>
        <taxon>Kitasatosporales</taxon>
        <taxon>Streptomycetaceae</taxon>
        <taxon>Streptomyces</taxon>
    </lineage>
</organism>
<reference evidence="2 3" key="1">
    <citation type="journal article" date="2016" name="Genome Announc.">
        <title>Complete Genome Sequence of Thiostrepton-Producing Streptomyces laurentii ATCC 31255.</title>
        <authorList>
            <person name="Doi K."/>
            <person name="Fujino Y."/>
            <person name="Nagayoshi Y."/>
            <person name="Ohshima T."/>
            <person name="Ogata S."/>
        </authorList>
    </citation>
    <scope>NUCLEOTIDE SEQUENCE [LARGE SCALE GENOMIC DNA]</scope>
    <source>
        <strain evidence="2 3">ATCC 31255</strain>
    </source>
</reference>
<dbReference type="AlphaFoldDB" id="A0A160P7S6"/>
<protein>
    <submittedName>
        <fullName evidence="2">Uncharacterized protein</fullName>
    </submittedName>
</protein>
<feature type="compositionally biased region" description="Low complexity" evidence="1">
    <location>
        <begin position="154"/>
        <end position="167"/>
    </location>
</feature>
<feature type="region of interest" description="Disordered" evidence="1">
    <location>
        <begin position="146"/>
        <end position="187"/>
    </location>
</feature>
<keyword evidence="3" id="KW-1185">Reference proteome</keyword>
<dbReference type="KEGG" id="slau:SLA_7153"/>
<evidence type="ECO:0000313" key="2">
    <source>
        <dbReference type="EMBL" id="BAU88019.1"/>
    </source>
</evidence>
<name>A0A160P7S6_STRLU</name>
<dbReference type="EMBL" id="AP017424">
    <property type="protein sequence ID" value="BAU88019.1"/>
    <property type="molecule type" value="Genomic_DNA"/>
</dbReference>
<feature type="compositionally biased region" description="Pro residues" evidence="1">
    <location>
        <begin position="173"/>
        <end position="187"/>
    </location>
</feature>
<evidence type="ECO:0000256" key="1">
    <source>
        <dbReference type="SAM" id="MobiDB-lite"/>
    </source>
</evidence>
<evidence type="ECO:0000313" key="3">
    <source>
        <dbReference type="Proteomes" id="UP000217676"/>
    </source>
</evidence>
<proteinExistence type="predicted"/>
<accession>A0A160P7S6</accession>